<accession>A0A7R9P2G5</accession>
<organism evidence="1">
    <name type="scientific">Timema californicum</name>
    <name type="common">California timema</name>
    <name type="synonym">Walking stick</name>
    <dbReference type="NCBI Taxonomy" id="61474"/>
    <lineage>
        <taxon>Eukaryota</taxon>
        <taxon>Metazoa</taxon>
        <taxon>Ecdysozoa</taxon>
        <taxon>Arthropoda</taxon>
        <taxon>Hexapoda</taxon>
        <taxon>Insecta</taxon>
        <taxon>Pterygota</taxon>
        <taxon>Neoptera</taxon>
        <taxon>Polyneoptera</taxon>
        <taxon>Phasmatodea</taxon>
        <taxon>Timematodea</taxon>
        <taxon>Timematoidea</taxon>
        <taxon>Timematidae</taxon>
        <taxon>Timema</taxon>
    </lineage>
</organism>
<name>A0A7R9P2G5_TIMCA</name>
<proteinExistence type="predicted"/>
<dbReference type="EMBL" id="OE179120">
    <property type="protein sequence ID" value="CAD7567554.1"/>
    <property type="molecule type" value="Genomic_DNA"/>
</dbReference>
<reference evidence="1" key="1">
    <citation type="submission" date="2020-11" db="EMBL/GenBank/DDBJ databases">
        <authorList>
            <person name="Tran Van P."/>
        </authorList>
    </citation>
    <scope>NUCLEOTIDE SEQUENCE</scope>
</reference>
<dbReference type="AlphaFoldDB" id="A0A7R9P2G5"/>
<gene>
    <name evidence="1" type="ORF">TCMB3V08_LOCUS351</name>
</gene>
<protein>
    <submittedName>
        <fullName evidence="1">(California timema) hypothetical protein</fullName>
    </submittedName>
</protein>
<sequence>MSYTHTRWGSLMRPLTTENAGPSDIGSIFSSSILAPKLKQDILENAIITKVHYSKPERNNIEFGEEKEGPSPNLHRVLLPVWELEEVNPHLRGGRVENHLGKTTPSSPDRHSNLDLLVLSSRAQHDKRVFNEEPSASCPMPSCQHWMPHRKHRYTSSHNIIFKGRSRDLKYDSMKTVLGTYVVVKHGSSFHNPVCSDNVTEVTRKSERDEKSTLVDNESVRENQRGWSRVGGWRDWFRGGGAHRVLSPPPGLRLLLLLISKGVGANHALLNPLEAIALD</sequence>
<evidence type="ECO:0000313" key="1">
    <source>
        <dbReference type="EMBL" id="CAD7567554.1"/>
    </source>
</evidence>